<organism evidence="2 3">
    <name type="scientific">Eragrostis curvula</name>
    <name type="common">weeping love grass</name>
    <dbReference type="NCBI Taxonomy" id="38414"/>
    <lineage>
        <taxon>Eukaryota</taxon>
        <taxon>Viridiplantae</taxon>
        <taxon>Streptophyta</taxon>
        <taxon>Embryophyta</taxon>
        <taxon>Tracheophyta</taxon>
        <taxon>Spermatophyta</taxon>
        <taxon>Magnoliopsida</taxon>
        <taxon>Liliopsida</taxon>
        <taxon>Poales</taxon>
        <taxon>Poaceae</taxon>
        <taxon>PACMAD clade</taxon>
        <taxon>Chloridoideae</taxon>
        <taxon>Eragrostideae</taxon>
        <taxon>Eragrostidinae</taxon>
        <taxon>Eragrostis</taxon>
    </lineage>
</organism>
<dbReference type="SMART" id="SM00579">
    <property type="entry name" value="FBD"/>
    <property type="match status" value="1"/>
</dbReference>
<accession>A0A5J9VSY1</accession>
<dbReference type="InterPro" id="IPR006566">
    <property type="entry name" value="FBD"/>
</dbReference>
<protein>
    <recommendedName>
        <fullName evidence="1">FBD domain-containing protein</fullName>
    </recommendedName>
</protein>
<dbReference type="OrthoDB" id="612216at2759"/>
<feature type="domain" description="FBD" evidence="1">
    <location>
        <begin position="373"/>
        <end position="446"/>
    </location>
</feature>
<dbReference type="EMBL" id="RWGY01000007">
    <property type="protein sequence ID" value="TVU39552.1"/>
    <property type="molecule type" value="Genomic_DNA"/>
</dbReference>
<dbReference type="Proteomes" id="UP000324897">
    <property type="component" value="Chromosome 4"/>
</dbReference>
<dbReference type="PANTHER" id="PTHR32141">
    <property type="match status" value="1"/>
</dbReference>
<dbReference type="Gene3D" id="3.80.10.10">
    <property type="entry name" value="Ribonuclease Inhibitor"/>
    <property type="match status" value="1"/>
</dbReference>
<keyword evidence="3" id="KW-1185">Reference proteome</keyword>
<reference evidence="2 3" key="1">
    <citation type="journal article" date="2019" name="Sci. Rep.">
        <title>A high-quality genome of Eragrostis curvula grass provides insights into Poaceae evolution and supports new strategies to enhance forage quality.</title>
        <authorList>
            <person name="Carballo J."/>
            <person name="Santos B.A.C.M."/>
            <person name="Zappacosta D."/>
            <person name="Garbus I."/>
            <person name="Selva J.P."/>
            <person name="Gallo C.A."/>
            <person name="Diaz A."/>
            <person name="Albertini E."/>
            <person name="Caccamo M."/>
            <person name="Echenique V."/>
        </authorList>
    </citation>
    <scope>NUCLEOTIDE SEQUENCE [LARGE SCALE GENOMIC DNA]</scope>
    <source>
        <strain evidence="3">cv. Victoria</strain>
        <tissue evidence="2">Leaf</tissue>
    </source>
</reference>
<feature type="non-terminal residue" evidence="2">
    <location>
        <position position="1"/>
    </location>
</feature>
<dbReference type="Pfam" id="PF08387">
    <property type="entry name" value="FBD"/>
    <property type="match status" value="1"/>
</dbReference>
<dbReference type="InterPro" id="IPR032675">
    <property type="entry name" value="LRR_dom_sf"/>
</dbReference>
<evidence type="ECO:0000313" key="2">
    <source>
        <dbReference type="EMBL" id="TVU39552.1"/>
    </source>
</evidence>
<sequence length="473" mass="53760">MYYSHNLQVSLPVSAFCFSATLRVATIIECVLDATVETVQFPQLRQLELEFVNVSGDSLDKMIVGCPVLEFLLLKTIYGFSTIRISSRSLICISFDISAYEHDSKKLIIEDAPLLERLLQLETCRFLHVSLISAPKVETLATTVIQKLCAVSFMAEICSVQELEFEAVPWRRKQHLPASAFRFSATLRVITISDAILLDSAVESLRFPQLRQLGLQHVDASVAAVHSIITGCPKLECLLIKLIGAKANNGDRSIRINSPSLIRIGFACYLYLELIIEDAPSLERLFCLDDMRYSHVWGFTNSDVFYLFLKILRASFTVTVCSVKFIAINTDKFNLEAVINLTRCFPCLEELSIQISQSEGKNLWRHKHHDLMSCLDIRLKVLVLKNYQGIKSQAHFATFFIVNAKMLKTMRFEGGPYRDYNKFVAKQHQRLQLGKRASKSAQFHFVECACHKYLAQIEHVTDLSKADPYHCIR</sequence>
<name>A0A5J9VSY1_9POAL</name>
<dbReference type="Pfam" id="PF24758">
    <property type="entry name" value="LRR_At5g56370"/>
    <property type="match status" value="2"/>
</dbReference>
<dbReference type="SUPFAM" id="SSF52058">
    <property type="entry name" value="L domain-like"/>
    <property type="match status" value="1"/>
</dbReference>
<evidence type="ECO:0000313" key="3">
    <source>
        <dbReference type="Proteomes" id="UP000324897"/>
    </source>
</evidence>
<gene>
    <name evidence="2" type="ORF">EJB05_12977</name>
</gene>
<dbReference type="InterPro" id="IPR055302">
    <property type="entry name" value="F-box_dom-containing"/>
</dbReference>
<dbReference type="Gramene" id="TVU39552">
    <property type="protein sequence ID" value="TVU39552"/>
    <property type="gene ID" value="EJB05_12977"/>
</dbReference>
<evidence type="ECO:0000259" key="1">
    <source>
        <dbReference type="SMART" id="SM00579"/>
    </source>
</evidence>
<comment type="caution">
    <text evidence="2">The sequence shown here is derived from an EMBL/GenBank/DDBJ whole genome shotgun (WGS) entry which is preliminary data.</text>
</comment>
<dbReference type="PANTHER" id="PTHR32141:SF179">
    <property type="entry name" value="F-BOX DOMAIN-CONTAINING PROTEIN"/>
    <property type="match status" value="1"/>
</dbReference>
<dbReference type="InterPro" id="IPR055411">
    <property type="entry name" value="LRR_FXL15/At3g58940/PEG3-like"/>
</dbReference>
<dbReference type="AlphaFoldDB" id="A0A5J9VSY1"/>
<proteinExistence type="predicted"/>